<dbReference type="PROSITE" id="PS51207">
    <property type="entry name" value="PXA"/>
    <property type="match status" value="1"/>
</dbReference>
<reference evidence="4" key="1">
    <citation type="journal article" date="2020" name="BMC">
        <title>Leishmania infection induces a limited differential gene expression in the sand fly midgut.</title>
        <authorList>
            <person name="Coutinho-Abreu I.V."/>
            <person name="Serafim T.D."/>
            <person name="Meneses C."/>
            <person name="Kamhawi S."/>
            <person name="Oliveira F."/>
            <person name="Valenzuela J.G."/>
        </authorList>
    </citation>
    <scope>NUCLEOTIDE SEQUENCE</scope>
    <source>
        <strain evidence="4">Jacobina</strain>
        <tissue evidence="4">Midgut</tissue>
    </source>
</reference>
<keyword evidence="2" id="KW-0472">Membrane</keyword>
<dbReference type="Pfam" id="PF02194">
    <property type="entry name" value="PXA"/>
    <property type="match status" value="1"/>
</dbReference>
<dbReference type="PANTHER" id="PTHR22775">
    <property type="entry name" value="SORTING NEXIN"/>
    <property type="match status" value="1"/>
</dbReference>
<feature type="region of interest" description="Disordered" evidence="1">
    <location>
        <begin position="245"/>
        <end position="270"/>
    </location>
</feature>
<feature type="region of interest" description="Disordered" evidence="1">
    <location>
        <begin position="134"/>
        <end position="153"/>
    </location>
</feature>
<dbReference type="EMBL" id="GITU01011060">
    <property type="protein sequence ID" value="MBC1179763.1"/>
    <property type="molecule type" value="Transcribed_RNA"/>
</dbReference>
<dbReference type="GO" id="GO:0005769">
    <property type="term" value="C:early endosome"/>
    <property type="evidence" value="ECO:0007669"/>
    <property type="project" value="TreeGrafter"/>
</dbReference>
<keyword evidence="2" id="KW-1133">Transmembrane helix</keyword>
<feature type="domain" description="PXA" evidence="3">
    <location>
        <begin position="158"/>
        <end position="287"/>
    </location>
</feature>
<keyword evidence="2" id="KW-0812">Transmembrane</keyword>
<dbReference type="VEuPathDB" id="VectorBase:LLONM1_009259"/>
<dbReference type="GO" id="GO:0035091">
    <property type="term" value="F:phosphatidylinositol binding"/>
    <property type="evidence" value="ECO:0007669"/>
    <property type="project" value="TreeGrafter"/>
</dbReference>
<evidence type="ECO:0000256" key="2">
    <source>
        <dbReference type="SAM" id="Phobius"/>
    </source>
</evidence>
<proteinExistence type="predicted"/>
<protein>
    <recommendedName>
        <fullName evidence="3">PXA domain-containing protein</fullName>
    </recommendedName>
</protein>
<dbReference type="AlphaFoldDB" id="A0A7G3B6M6"/>
<dbReference type="InterPro" id="IPR003114">
    <property type="entry name" value="Phox_assoc"/>
</dbReference>
<organism evidence="4">
    <name type="scientific">Lutzomyia longipalpis</name>
    <name type="common">Sand fly</name>
    <dbReference type="NCBI Taxonomy" id="7200"/>
    <lineage>
        <taxon>Eukaryota</taxon>
        <taxon>Metazoa</taxon>
        <taxon>Ecdysozoa</taxon>
        <taxon>Arthropoda</taxon>
        <taxon>Hexapoda</taxon>
        <taxon>Insecta</taxon>
        <taxon>Pterygota</taxon>
        <taxon>Neoptera</taxon>
        <taxon>Endopterygota</taxon>
        <taxon>Diptera</taxon>
        <taxon>Nematocera</taxon>
        <taxon>Psychodoidea</taxon>
        <taxon>Psychodidae</taxon>
        <taxon>Lutzomyia</taxon>
        <taxon>Lutzomyia</taxon>
    </lineage>
</organism>
<accession>A0A7G3B6M6</accession>
<evidence type="ECO:0000256" key="1">
    <source>
        <dbReference type="SAM" id="MobiDB-lite"/>
    </source>
</evidence>
<feature type="compositionally biased region" description="Low complexity" evidence="1">
    <location>
        <begin position="137"/>
        <end position="147"/>
    </location>
</feature>
<dbReference type="PANTHER" id="PTHR22775:SF3">
    <property type="entry name" value="SORTING NEXIN-13"/>
    <property type="match status" value="1"/>
</dbReference>
<feature type="transmembrane region" description="Helical" evidence="2">
    <location>
        <begin position="22"/>
        <end position="45"/>
    </location>
</feature>
<evidence type="ECO:0000259" key="3">
    <source>
        <dbReference type="PROSITE" id="PS51207"/>
    </source>
</evidence>
<evidence type="ECO:0000313" key="4">
    <source>
        <dbReference type="EMBL" id="MBC1179763.1"/>
    </source>
</evidence>
<sequence>MEVKYLSWSLVILGLSMNLLGLFWWAAIVFGSIAFILGFVAVLYLQHEHMDKFLQNDIRNPLQETKMPLGLNLDGGSGKGSAAPHEEQKLWKPFENIKIYTERRKSYDCSHSQHSQSHQTETPVAVGEDVSVLNTPSKSSSKANSSPHKSKKTVLSGNKQVDVLLHTIIDYIIRDFIDSWFCSLSEDKEFSEVRVRNSIEEFVTNICMRIKGTQWLPLITTKLVDDLATHTKLYRLAQQSVAATNADDPKSRLSDKLSPQRSNRHHRRNKSETDLTWHLGEYHFVLF</sequence>
<name>A0A7G3B6M6_LUTLO</name>